<accession>A0A0F8Z1L2</accession>
<evidence type="ECO:0000313" key="2">
    <source>
        <dbReference type="EMBL" id="KKK87538.1"/>
    </source>
</evidence>
<sequence length="164" mass="18830">MIEIGKLIAYEDNPRINEPAIEPVVKSIEKFGFNNPILTDQNLRIVAGHTRLEAAKRLLFKEVPVVRLELTEKQFKAYNIADNKTAELSEWDELGLSKILKNLKDEDEELLPYLGFEDTELEHLLSKIEEEESPKEKVGEVDKLGKLSIQCPKCKHKFEKKDIG</sequence>
<feature type="domain" description="ParB-like N-terminal" evidence="1">
    <location>
        <begin position="1"/>
        <end position="84"/>
    </location>
</feature>
<proteinExistence type="predicted"/>
<gene>
    <name evidence="2" type="ORF">LCGC14_2752240</name>
</gene>
<evidence type="ECO:0000259" key="1">
    <source>
        <dbReference type="SMART" id="SM00470"/>
    </source>
</evidence>
<dbReference type="GO" id="GO:0007059">
    <property type="term" value="P:chromosome segregation"/>
    <property type="evidence" value="ECO:0007669"/>
    <property type="project" value="TreeGrafter"/>
</dbReference>
<comment type="caution">
    <text evidence="2">The sequence shown here is derived from an EMBL/GenBank/DDBJ whole genome shotgun (WGS) entry which is preliminary data.</text>
</comment>
<dbReference type="Gene3D" id="3.90.1530.10">
    <property type="entry name" value="Conserved hypothetical protein from pyrococcus furiosus pfu- 392566-001, ParB domain"/>
    <property type="match status" value="1"/>
</dbReference>
<dbReference type="InterPro" id="IPR003115">
    <property type="entry name" value="ParB_N"/>
</dbReference>
<dbReference type="AlphaFoldDB" id="A0A0F8Z1L2"/>
<dbReference type="SUPFAM" id="SSF110849">
    <property type="entry name" value="ParB/Sulfiredoxin"/>
    <property type="match status" value="1"/>
</dbReference>
<dbReference type="PANTHER" id="PTHR33375">
    <property type="entry name" value="CHROMOSOME-PARTITIONING PROTEIN PARB-RELATED"/>
    <property type="match status" value="1"/>
</dbReference>
<dbReference type="EMBL" id="LAZR01050354">
    <property type="protein sequence ID" value="KKK87538.1"/>
    <property type="molecule type" value="Genomic_DNA"/>
</dbReference>
<organism evidence="2">
    <name type="scientific">marine sediment metagenome</name>
    <dbReference type="NCBI Taxonomy" id="412755"/>
    <lineage>
        <taxon>unclassified sequences</taxon>
        <taxon>metagenomes</taxon>
        <taxon>ecological metagenomes</taxon>
    </lineage>
</organism>
<dbReference type="GO" id="GO:0005694">
    <property type="term" value="C:chromosome"/>
    <property type="evidence" value="ECO:0007669"/>
    <property type="project" value="TreeGrafter"/>
</dbReference>
<protein>
    <recommendedName>
        <fullName evidence="1">ParB-like N-terminal domain-containing protein</fullName>
    </recommendedName>
</protein>
<dbReference type="GO" id="GO:0045881">
    <property type="term" value="P:positive regulation of sporulation resulting in formation of a cellular spore"/>
    <property type="evidence" value="ECO:0007669"/>
    <property type="project" value="TreeGrafter"/>
</dbReference>
<dbReference type="PANTHER" id="PTHR33375:SF1">
    <property type="entry name" value="CHROMOSOME-PARTITIONING PROTEIN PARB-RELATED"/>
    <property type="match status" value="1"/>
</dbReference>
<dbReference type="Pfam" id="PF02195">
    <property type="entry name" value="ParB_N"/>
    <property type="match status" value="1"/>
</dbReference>
<dbReference type="InterPro" id="IPR036086">
    <property type="entry name" value="ParB/Sulfiredoxin_sf"/>
</dbReference>
<reference evidence="2" key="1">
    <citation type="journal article" date="2015" name="Nature">
        <title>Complex archaea that bridge the gap between prokaryotes and eukaryotes.</title>
        <authorList>
            <person name="Spang A."/>
            <person name="Saw J.H."/>
            <person name="Jorgensen S.L."/>
            <person name="Zaremba-Niedzwiedzka K."/>
            <person name="Martijn J."/>
            <person name="Lind A.E."/>
            <person name="van Eijk R."/>
            <person name="Schleper C."/>
            <person name="Guy L."/>
            <person name="Ettema T.J."/>
        </authorList>
    </citation>
    <scope>NUCLEOTIDE SEQUENCE</scope>
</reference>
<name>A0A0F8Z1L2_9ZZZZ</name>
<dbReference type="SMART" id="SM00470">
    <property type="entry name" value="ParB"/>
    <property type="match status" value="1"/>
</dbReference>
<dbReference type="InterPro" id="IPR050336">
    <property type="entry name" value="Chromosome_partition/occlusion"/>
</dbReference>